<gene>
    <name evidence="2" type="ORF">B0I08_109120</name>
</gene>
<dbReference type="RefSeq" id="WP_106214493.1">
    <property type="nucleotide sequence ID" value="NZ_PVTL01000009.1"/>
</dbReference>
<organism evidence="2 3">
    <name type="scientific">Glaciihabitans tibetensis</name>
    <dbReference type="NCBI Taxonomy" id="1266600"/>
    <lineage>
        <taxon>Bacteria</taxon>
        <taxon>Bacillati</taxon>
        <taxon>Actinomycetota</taxon>
        <taxon>Actinomycetes</taxon>
        <taxon>Micrococcales</taxon>
        <taxon>Microbacteriaceae</taxon>
        <taxon>Glaciihabitans</taxon>
    </lineage>
</organism>
<dbReference type="EMBL" id="PVTL01000009">
    <property type="protein sequence ID" value="PRY65970.1"/>
    <property type="molecule type" value="Genomic_DNA"/>
</dbReference>
<dbReference type="Pfam" id="PF03713">
    <property type="entry name" value="DUF305"/>
    <property type="match status" value="1"/>
</dbReference>
<protein>
    <submittedName>
        <fullName evidence="2">Uncharacterized protein (DUF305 family)</fullName>
    </submittedName>
</protein>
<dbReference type="PANTHER" id="PTHR36933:SF1">
    <property type="entry name" value="SLL0788 PROTEIN"/>
    <property type="match status" value="1"/>
</dbReference>
<dbReference type="InterPro" id="IPR005183">
    <property type="entry name" value="DUF305_CopM-like"/>
</dbReference>
<sequence length="218" mass="23467">MEPNRTRRIIAVALVGLFVLAGVFAAGRLTAPRVGTPSNVSAEAGFARDMQTHHNQAVEMSFIIRDLTDDPEVRLVAYDIATSQASQGGQLYGYLTEWNLPQAEPEPSMTWMTRATLAGETHGHNGAGPDAAAAHTPGDPMPGLATAEQMAELKTLTGVEAERYFLTLMIEHHKGGLVMAEALLERSDYRPIVALARGVVTVQTTEISVMEAMLAARQ</sequence>
<proteinExistence type="predicted"/>
<evidence type="ECO:0000313" key="2">
    <source>
        <dbReference type="EMBL" id="PRY65970.1"/>
    </source>
</evidence>
<evidence type="ECO:0000259" key="1">
    <source>
        <dbReference type="Pfam" id="PF03713"/>
    </source>
</evidence>
<reference evidence="2 3" key="1">
    <citation type="submission" date="2018-03" db="EMBL/GenBank/DDBJ databases">
        <title>Genomic Encyclopedia of Type Strains, Phase III (KMG-III): the genomes of soil and plant-associated and newly described type strains.</title>
        <authorList>
            <person name="Whitman W."/>
        </authorList>
    </citation>
    <scope>NUCLEOTIDE SEQUENCE [LARGE SCALE GENOMIC DNA]</scope>
    <source>
        <strain evidence="2 3">CGMCC 1.12484</strain>
    </source>
</reference>
<comment type="caution">
    <text evidence="2">The sequence shown here is derived from an EMBL/GenBank/DDBJ whole genome shotgun (WGS) entry which is preliminary data.</text>
</comment>
<dbReference type="AlphaFoldDB" id="A0A2T0V720"/>
<feature type="domain" description="DUF305" evidence="1">
    <location>
        <begin position="43"/>
        <end position="214"/>
    </location>
</feature>
<name>A0A2T0V720_9MICO</name>
<evidence type="ECO:0000313" key="3">
    <source>
        <dbReference type="Proteomes" id="UP000237983"/>
    </source>
</evidence>
<dbReference type="InterPro" id="IPR012347">
    <property type="entry name" value="Ferritin-like"/>
</dbReference>
<dbReference type="PANTHER" id="PTHR36933">
    <property type="entry name" value="SLL0788 PROTEIN"/>
    <property type="match status" value="1"/>
</dbReference>
<keyword evidence="3" id="KW-1185">Reference proteome</keyword>
<dbReference type="Gene3D" id="1.20.1260.10">
    <property type="match status" value="1"/>
</dbReference>
<accession>A0A2T0V720</accession>
<dbReference type="Proteomes" id="UP000237983">
    <property type="component" value="Unassembled WGS sequence"/>
</dbReference>
<dbReference type="OrthoDB" id="26872at2"/>